<proteinExistence type="inferred from homology"/>
<dbReference type="GO" id="GO:0070782">
    <property type="term" value="P:phosphatidylserine exposure on apoptotic cell surface"/>
    <property type="evidence" value="ECO:0007669"/>
    <property type="project" value="TreeGrafter"/>
</dbReference>
<comment type="caution">
    <text evidence="7">Lacks conserved residue(s) required for the propagation of feature annotation.</text>
</comment>
<comment type="subcellular location">
    <subcellularLocation>
        <location evidence="1">Cell membrane</location>
        <topology evidence="1">Multi-pass membrane protein</topology>
    </subcellularLocation>
    <subcellularLocation>
        <location evidence="7">Membrane</location>
        <topology evidence="7">Multi-pass membrane protein</topology>
    </subcellularLocation>
</comment>
<evidence type="ECO:0000256" key="8">
    <source>
        <dbReference type="SAM" id="MobiDB-lite"/>
    </source>
</evidence>
<dbReference type="EMBL" id="CAJVCH010259629">
    <property type="protein sequence ID" value="CAG7733948.1"/>
    <property type="molecule type" value="Genomic_DNA"/>
</dbReference>
<evidence type="ECO:0000256" key="5">
    <source>
        <dbReference type="ARBA" id="ARBA00022989"/>
    </source>
</evidence>
<evidence type="ECO:0000256" key="2">
    <source>
        <dbReference type="ARBA" id="ARBA00008789"/>
    </source>
</evidence>
<dbReference type="Pfam" id="PF09815">
    <property type="entry name" value="XK-related"/>
    <property type="match status" value="1"/>
</dbReference>
<feature type="region of interest" description="Disordered" evidence="8">
    <location>
        <begin position="1"/>
        <end position="32"/>
    </location>
</feature>
<feature type="non-terminal residue" evidence="9">
    <location>
        <position position="1"/>
    </location>
</feature>
<evidence type="ECO:0000256" key="6">
    <source>
        <dbReference type="ARBA" id="ARBA00023136"/>
    </source>
</evidence>
<keyword evidence="6 7" id="KW-0472">Membrane</keyword>
<keyword evidence="5 7" id="KW-1133">Transmembrane helix</keyword>
<name>A0A8J2KD27_9HEXA</name>
<dbReference type="OrthoDB" id="6136301at2759"/>
<feature type="transmembrane region" description="Helical" evidence="7">
    <location>
        <begin position="55"/>
        <end position="72"/>
    </location>
</feature>
<sequence length="278" mass="31614">RTEFDRMENTNNNYSRRDGEDSSERNPLDGPVLPRNLTEQEIELGTMRLDGIPQVTKFGFLFTIYSMVMYISDTGLDIFVASNFYGLGHYTYFGLTVVFVLGPAVVTTAFSIILYVIDSHNPHIPVTTKGQKILRWVFSVLQLGPVLRDVNVLSYGIRSILALRKGDLPAQRGYFKAMQLEESDAAFLRLFERFLEAAPQVTLQVFVIIHHIHDPDVDFDGTVPRISILTSLVSLAWSLTSFNNTARTTTPGKMNLTYWGKIYQFLWNFCMIFSRVCA</sequence>
<evidence type="ECO:0000256" key="7">
    <source>
        <dbReference type="RuleBase" id="RU910716"/>
    </source>
</evidence>
<dbReference type="GO" id="GO:0043652">
    <property type="term" value="P:engulfment of apoptotic cell"/>
    <property type="evidence" value="ECO:0007669"/>
    <property type="project" value="TreeGrafter"/>
</dbReference>
<dbReference type="GO" id="GO:0005886">
    <property type="term" value="C:plasma membrane"/>
    <property type="evidence" value="ECO:0007669"/>
    <property type="project" value="UniProtKB-SubCell"/>
</dbReference>
<dbReference type="GO" id="GO:1902742">
    <property type="term" value="P:apoptotic process involved in development"/>
    <property type="evidence" value="ECO:0007669"/>
    <property type="project" value="TreeGrafter"/>
</dbReference>
<dbReference type="PANTHER" id="PTHR16024">
    <property type="entry name" value="XK-RELATED PROTEIN"/>
    <property type="match status" value="1"/>
</dbReference>
<evidence type="ECO:0000256" key="4">
    <source>
        <dbReference type="ARBA" id="ARBA00022692"/>
    </source>
</evidence>
<feature type="non-terminal residue" evidence="9">
    <location>
        <position position="278"/>
    </location>
</feature>
<dbReference type="AlphaFoldDB" id="A0A8J2KD27"/>
<gene>
    <name evidence="9" type="ORF">AFUS01_LOCUS22362</name>
</gene>
<dbReference type="InterPro" id="IPR050895">
    <property type="entry name" value="XK-related_scramblase"/>
</dbReference>
<dbReference type="PANTHER" id="PTHR16024:SF6">
    <property type="entry name" value="XK-RELATED PROTEIN"/>
    <property type="match status" value="1"/>
</dbReference>
<feature type="compositionally biased region" description="Basic and acidic residues" evidence="8">
    <location>
        <begin position="15"/>
        <end position="27"/>
    </location>
</feature>
<keyword evidence="3" id="KW-1003">Cell membrane</keyword>
<comment type="similarity">
    <text evidence="2 7">Belongs to the XK family.</text>
</comment>
<dbReference type="Proteomes" id="UP000708208">
    <property type="component" value="Unassembled WGS sequence"/>
</dbReference>
<feature type="transmembrane region" description="Helical" evidence="7">
    <location>
        <begin position="92"/>
        <end position="117"/>
    </location>
</feature>
<evidence type="ECO:0000313" key="10">
    <source>
        <dbReference type="Proteomes" id="UP000708208"/>
    </source>
</evidence>
<keyword evidence="4 7" id="KW-0812">Transmembrane</keyword>
<accession>A0A8J2KD27</accession>
<dbReference type="InterPro" id="IPR018629">
    <property type="entry name" value="XK-rel"/>
</dbReference>
<evidence type="ECO:0000256" key="3">
    <source>
        <dbReference type="ARBA" id="ARBA00022475"/>
    </source>
</evidence>
<protein>
    <recommendedName>
        <fullName evidence="7">XK-related protein</fullName>
    </recommendedName>
</protein>
<evidence type="ECO:0000313" key="9">
    <source>
        <dbReference type="EMBL" id="CAG7733948.1"/>
    </source>
</evidence>
<evidence type="ECO:0000256" key="1">
    <source>
        <dbReference type="ARBA" id="ARBA00004651"/>
    </source>
</evidence>
<organism evidence="9 10">
    <name type="scientific">Allacma fusca</name>
    <dbReference type="NCBI Taxonomy" id="39272"/>
    <lineage>
        <taxon>Eukaryota</taxon>
        <taxon>Metazoa</taxon>
        <taxon>Ecdysozoa</taxon>
        <taxon>Arthropoda</taxon>
        <taxon>Hexapoda</taxon>
        <taxon>Collembola</taxon>
        <taxon>Symphypleona</taxon>
        <taxon>Sminthuridae</taxon>
        <taxon>Allacma</taxon>
    </lineage>
</organism>
<keyword evidence="10" id="KW-1185">Reference proteome</keyword>
<reference evidence="9" key="1">
    <citation type="submission" date="2021-06" db="EMBL/GenBank/DDBJ databases">
        <authorList>
            <person name="Hodson N. C."/>
            <person name="Mongue J. A."/>
            <person name="Jaron S. K."/>
        </authorList>
    </citation>
    <scope>NUCLEOTIDE SEQUENCE</scope>
</reference>
<comment type="caution">
    <text evidence="9">The sequence shown here is derived from an EMBL/GenBank/DDBJ whole genome shotgun (WGS) entry which is preliminary data.</text>
</comment>